<keyword evidence="2" id="KW-0597">Phosphoprotein</keyword>
<dbReference type="GO" id="GO:0005886">
    <property type="term" value="C:plasma membrane"/>
    <property type="evidence" value="ECO:0007669"/>
    <property type="project" value="InterPro"/>
</dbReference>
<dbReference type="STRING" id="8167.A0A484D0F1"/>
<dbReference type="GO" id="GO:0072659">
    <property type="term" value="P:protein localization to plasma membrane"/>
    <property type="evidence" value="ECO:0007669"/>
    <property type="project" value="TreeGrafter"/>
</dbReference>
<evidence type="ECO:0000256" key="5">
    <source>
        <dbReference type="SAM" id="MobiDB-lite"/>
    </source>
</evidence>
<dbReference type="PANTHER" id="PTHR16830">
    <property type="entry name" value="SH2 CONTAINING ADAPTOR PRAM-1 RELATED"/>
    <property type="match status" value="1"/>
</dbReference>
<dbReference type="GO" id="GO:0050852">
    <property type="term" value="P:T cell receptor signaling pathway"/>
    <property type="evidence" value="ECO:0007669"/>
    <property type="project" value="TreeGrafter"/>
</dbReference>
<protein>
    <recommendedName>
        <fullName evidence="6">SH3 domain-containing protein</fullName>
    </recommendedName>
</protein>
<dbReference type="EMBL" id="SCKG01000009">
    <property type="protein sequence ID" value="TDH08722.1"/>
    <property type="molecule type" value="Genomic_DNA"/>
</dbReference>
<gene>
    <name evidence="7" type="ORF">EPR50_G00100510</name>
</gene>
<evidence type="ECO:0000256" key="2">
    <source>
        <dbReference type="ARBA" id="ARBA00022553"/>
    </source>
</evidence>
<feature type="domain" description="SH3" evidence="6">
    <location>
        <begin position="397"/>
        <end position="459"/>
    </location>
</feature>
<evidence type="ECO:0000259" key="6">
    <source>
        <dbReference type="PROSITE" id="PS50002"/>
    </source>
</evidence>
<dbReference type="PROSITE" id="PS50002">
    <property type="entry name" value="SH3"/>
    <property type="match status" value="1"/>
</dbReference>
<evidence type="ECO:0000256" key="3">
    <source>
        <dbReference type="PROSITE-ProRule" id="PRU00192"/>
    </source>
</evidence>
<dbReference type="AlphaFoldDB" id="A0A484D0F1"/>
<dbReference type="InterPro" id="IPR001452">
    <property type="entry name" value="SH3_domain"/>
</dbReference>
<feature type="region of interest" description="Disordered" evidence="5">
    <location>
        <begin position="181"/>
        <end position="303"/>
    </location>
</feature>
<evidence type="ECO:0000256" key="1">
    <source>
        <dbReference type="ARBA" id="ARBA00022443"/>
    </source>
</evidence>
<accession>A0A484D0F1</accession>
<name>A0A484D0F1_PERFV</name>
<feature type="coiled-coil region" evidence="4">
    <location>
        <begin position="345"/>
        <end position="387"/>
    </location>
</feature>
<dbReference type="Pfam" id="PF14603">
    <property type="entry name" value="hSH3"/>
    <property type="match status" value="2"/>
</dbReference>
<dbReference type="FunFam" id="2.30.30.40:FF:000307">
    <property type="entry name" value="Predicted protein"/>
    <property type="match status" value="1"/>
</dbReference>
<feature type="region of interest" description="Disordered" evidence="5">
    <location>
        <begin position="70"/>
        <end position="92"/>
    </location>
</feature>
<keyword evidence="8" id="KW-1185">Reference proteome</keyword>
<evidence type="ECO:0000313" key="8">
    <source>
        <dbReference type="Proteomes" id="UP000295070"/>
    </source>
</evidence>
<dbReference type="InterPro" id="IPR043443">
    <property type="entry name" value="FYB1/2-like"/>
</dbReference>
<dbReference type="InterPro" id="IPR029294">
    <property type="entry name" value="hSH3"/>
</dbReference>
<proteinExistence type="predicted"/>
<reference evidence="7 8" key="1">
    <citation type="submission" date="2019-01" db="EMBL/GenBank/DDBJ databases">
        <title>A chromosome-scale genome assembly of the yellow perch, Perca flavescens.</title>
        <authorList>
            <person name="Feron R."/>
            <person name="Morvezen R."/>
            <person name="Bestin A."/>
            <person name="Haffray P."/>
            <person name="Klopp C."/>
            <person name="Zahm M."/>
            <person name="Cabau C."/>
            <person name="Roques C."/>
            <person name="Donnadieu C."/>
            <person name="Bouchez O."/>
            <person name="Christie M."/>
            <person name="Larson W."/>
            <person name="Guiguen Y."/>
        </authorList>
    </citation>
    <scope>NUCLEOTIDE SEQUENCE [LARGE SCALE GENOMIC DNA]</scope>
    <source>
        <strain evidence="7">YP-PL-M2</strain>
        <tissue evidence="7">Blood</tissue>
    </source>
</reference>
<sequence length="628" mass="69432">MLCCCQLPCCLRLSISSFAVSLVTQVCIVALASVLNHCWPWSTLFIIKPSLKANMGENVDVKALRARFNNKASNSDTSSRDSGSPKSPRPGFGRLILPLAENDLAHHRLSPTIPPPPMASPGLGRLPRAEPMAASIPSIPSKPGSFPRPPPNPGVRASIGLAEPSKVKQKGEMLQNQMMKHQMPPGIKPPLALPSPQPPAPAPTSTPLPLRLPPRQRSAGDVTPLRRHLPPEGPVPLKPKRPPNVNLEPFLRSNRRPALPGPRKSDAGSPGSAGKKMSLPTIISPPKLPPQRSKKPSRLPRQIASVDIEDNQDFYDDIASFEKNDSWSDSSPCIDGDDDDVYEFIDEDQSELNQLNAEKQNKKEAKMQLAKKKKDQMERQKKENELRKNFQLQGEVEVLHTARVRHDWHGGGKLDLSVREGESVEILRVKNNPLGKWLARSLKGNCGYISNTCVDVDYEAVKRKLLQSRKIDTSPLPPPPPDPPLMLYVESNSSDSMLQDDDDYDDVEPITEGFPPPPPEISIDPKVEKELRKRFKYEGPLRVLHTMMVDPNSIIKKPGGKDLHVTQGEIVDVIQLTNSKKALCCNQAGKYGYVSRSLLLQMEGDIYDDVDYAGSADVYDNDSPHTDY</sequence>
<keyword evidence="4" id="KW-0175">Coiled coil</keyword>
<feature type="compositionally biased region" description="Pro residues" evidence="5">
    <location>
        <begin position="186"/>
        <end position="212"/>
    </location>
</feature>
<feature type="compositionally biased region" description="Low complexity" evidence="5">
    <location>
        <begin position="73"/>
        <end position="91"/>
    </location>
</feature>
<dbReference type="PANTHER" id="PTHR16830:SF19">
    <property type="entry name" value="FYN-BINDING PROTEIN-LIKE-RELATED"/>
    <property type="match status" value="1"/>
</dbReference>
<dbReference type="GO" id="GO:0007229">
    <property type="term" value="P:integrin-mediated signaling pathway"/>
    <property type="evidence" value="ECO:0007669"/>
    <property type="project" value="InterPro"/>
</dbReference>
<dbReference type="SUPFAM" id="SSF50044">
    <property type="entry name" value="SH3-domain"/>
    <property type="match status" value="2"/>
</dbReference>
<evidence type="ECO:0000256" key="4">
    <source>
        <dbReference type="SAM" id="Coils"/>
    </source>
</evidence>
<dbReference type="Gene3D" id="2.30.30.40">
    <property type="entry name" value="SH3 Domains"/>
    <property type="match status" value="2"/>
</dbReference>
<feature type="region of interest" description="Disordered" evidence="5">
    <location>
        <begin position="107"/>
        <end position="168"/>
    </location>
</feature>
<evidence type="ECO:0000313" key="7">
    <source>
        <dbReference type="EMBL" id="TDH08722.1"/>
    </source>
</evidence>
<dbReference type="Proteomes" id="UP000295070">
    <property type="component" value="Chromosome 9"/>
</dbReference>
<comment type="caution">
    <text evidence="7">The sequence shown here is derived from an EMBL/GenBank/DDBJ whole genome shotgun (WGS) entry which is preliminary data.</text>
</comment>
<keyword evidence="1 3" id="KW-0728">SH3 domain</keyword>
<organism evidence="7 8">
    <name type="scientific">Perca flavescens</name>
    <name type="common">American yellow perch</name>
    <name type="synonym">Morone flavescens</name>
    <dbReference type="NCBI Taxonomy" id="8167"/>
    <lineage>
        <taxon>Eukaryota</taxon>
        <taxon>Metazoa</taxon>
        <taxon>Chordata</taxon>
        <taxon>Craniata</taxon>
        <taxon>Vertebrata</taxon>
        <taxon>Euteleostomi</taxon>
        <taxon>Actinopterygii</taxon>
        <taxon>Neopterygii</taxon>
        <taxon>Teleostei</taxon>
        <taxon>Neoteleostei</taxon>
        <taxon>Acanthomorphata</taxon>
        <taxon>Eupercaria</taxon>
        <taxon>Perciformes</taxon>
        <taxon>Percoidei</taxon>
        <taxon>Percidae</taxon>
        <taxon>Percinae</taxon>
        <taxon>Perca</taxon>
    </lineage>
</organism>
<dbReference type="InterPro" id="IPR036028">
    <property type="entry name" value="SH3-like_dom_sf"/>
</dbReference>